<evidence type="ECO:0000256" key="2">
    <source>
        <dbReference type="ARBA" id="ARBA00011475"/>
    </source>
</evidence>
<feature type="binding site" evidence="6">
    <location>
        <position position="180"/>
    </location>
    <ligand>
        <name>substrate</name>
    </ligand>
</feature>
<dbReference type="Gene3D" id="3.10.20.340">
    <property type="entry name" value="ArgJ beta chain, C-terminal domain"/>
    <property type="match status" value="1"/>
</dbReference>
<dbReference type="PANTHER" id="PTHR23100">
    <property type="entry name" value="ARGININE BIOSYNTHESIS BIFUNCTIONAL PROTEIN ARGJ"/>
    <property type="match status" value="1"/>
</dbReference>
<feature type="site" description="Involved in the stabilization of negative charge on the oxyanion by the formation of the oxyanion hole" evidence="6">
    <location>
        <position position="118"/>
    </location>
</feature>
<evidence type="ECO:0000256" key="1">
    <source>
        <dbReference type="ARBA" id="ARBA00006774"/>
    </source>
</evidence>
<comment type="subcellular location">
    <subcellularLocation>
        <location evidence="6">Cytoplasm</location>
    </subcellularLocation>
</comment>
<dbReference type="NCBIfam" id="TIGR00120">
    <property type="entry name" value="ArgJ"/>
    <property type="match status" value="1"/>
</dbReference>
<keyword evidence="6" id="KW-0511">Multifunctional enzyme</keyword>
<name>A0ABZ2N7C2_9BACI</name>
<dbReference type="EC" id="2.3.1.1" evidence="6"/>
<feature type="binding site" evidence="6">
    <location>
        <position position="399"/>
    </location>
    <ligand>
        <name>substrate</name>
    </ligand>
</feature>
<evidence type="ECO:0000313" key="8">
    <source>
        <dbReference type="Proteomes" id="UP001387364"/>
    </source>
</evidence>
<dbReference type="NCBIfam" id="NF003802">
    <property type="entry name" value="PRK05388.1"/>
    <property type="match status" value="1"/>
</dbReference>
<evidence type="ECO:0000256" key="3">
    <source>
        <dbReference type="ARBA" id="ARBA00022679"/>
    </source>
</evidence>
<evidence type="ECO:0000313" key="7">
    <source>
        <dbReference type="EMBL" id="WXB93608.1"/>
    </source>
</evidence>
<dbReference type="InterPro" id="IPR042195">
    <property type="entry name" value="ArgJ_beta_C"/>
</dbReference>
<comment type="pathway">
    <text evidence="6">Amino-acid biosynthesis; L-arginine biosynthesis; L-ornithine and N-acetyl-L-glutamate from L-glutamate and N(2)-acetyl-L-ornithine (cyclic): step 1/1.</text>
</comment>
<feature type="chain" id="PRO_5044922521" description="Arginine biosynthesis bifunctional protein ArgJ alpha chain" evidence="6">
    <location>
        <begin position="1"/>
        <end position="190"/>
    </location>
</feature>
<comment type="pathway">
    <text evidence="6">Amino-acid biosynthesis; L-arginine biosynthesis; N(2)-acetyl-L-ornithine from L-glutamate: step 1/4.</text>
</comment>
<dbReference type="InterPro" id="IPR002813">
    <property type="entry name" value="Arg_biosynth_ArgJ"/>
</dbReference>
<evidence type="ECO:0000256" key="6">
    <source>
        <dbReference type="HAMAP-Rule" id="MF_01106"/>
    </source>
</evidence>
<feature type="active site" description="Nucleophile" evidence="6">
    <location>
        <position position="191"/>
    </location>
</feature>
<organism evidence="7 8">
    <name type="scientific">Bacillus kandeliae</name>
    <dbReference type="NCBI Taxonomy" id="3129297"/>
    <lineage>
        <taxon>Bacteria</taxon>
        <taxon>Bacillati</taxon>
        <taxon>Bacillota</taxon>
        <taxon>Bacilli</taxon>
        <taxon>Bacillales</taxon>
        <taxon>Bacillaceae</taxon>
        <taxon>Bacillus</taxon>
    </lineage>
</organism>
<feature type="binding site" evidence="6">
    <location>
        <position position="404"/>
    </location>
    <ligand>
        <name>substrate</name>
    </ligand>
</feature>
<dbReference type="InterPro" id="IPR016117">
    <property type="entry name" value="ArgJ-like_dom_sf"/>
</dbReference>
<evidence type="ECO:0000256" key="4">
    <source>
        <dbReference type="ARBA" id="ARBA00022813"/>
    </source>
</evidence>
<feature type="binding site" evidence="6">
    <location>
        <position position="191"/>
    </location>
    <ligand>
        <name>substrate</name>
    </ligand>
</feature>
<dbReference type="SUPFAM" id="SSF56266">
    <property type="entry name" value="DmpA/ArgJ-like"/>
    <property type="match status" value="1"/>
</dbReference>
<dbReference type="Proteomes" id="UP001387364">
    <property type="component" value="Chromosome"/>
</dbReference>
<keyword evidence="6" id="KW-0028">Amino-acid biosynthesis</keyword>
<feature type="binding site" evidence="6">
    <location>
        <position position="154"/>
    </location>
    <ligand>
        <name>substrate</name>
    </ligand>
</feature>
<keyword evidence="6" id="KW-0055">Arginine biosynthesis</keyword>
<reference evidence="7 8" key="1">
    <citation type="submission" date="2024-02" db="EMBL/GenBank/DDBJ databases">
        <title>Seven novel Bacillus-like species.</title>
        <authorList>
            <person name="Liu G."/>
        </authorList>
    </citation>
    <scope>NUCLEOTIDE SEQUENCE [LARGE SCALE GENOMIC DNA]</scope>
    <source>
        <strain evidence="7 8">FJAT-52991</strain>
    </source>
</reference>
<dbReference type="Gene3D" id="3.30.2330.10">
    <property type="entry name" value="arginine biosynthesis bifunctional protein suprefamily"/>
    <property type="match status" value="1"/>
</dbReference>
<dbReference type="EC" id="2.3.1.35" evidence="6"/>
<comment type="catalytic activity">
    <reaction evidence="6">
        <text>N(2)-acetyl-L-ornithine + L-glutamate = N-acetyl-L-glutamate + L-ornithine</text>
        <dbReference type="Rhea" id="RHEA:15349"/>
        <dbReference type="ChEBI" id="CHEBI:29985"/>
        <dbReference type="ChEBI" id="CHEBI:44337"/>
        <dbReference type="ChEBI" id="CHEBI:46911"/>
        <dbReference type="ChEBI" id="CHEBI:57805"/>
        <dbReference type="EC" id="2.3.1.35"/>
    </reaction>
</comment>
<gene>
    <name evidence="6 7" type="primary">argJ</name>
    <name evidence="7" type="ORF">WDJ61_02860</name>
</gene>
<feature type="site" description="Cleavage; by autolysis" evidence="6">
    <location>
        <begin position="190"/>
        <end position="191"/>
    </location>
</feature>
<dbReference type="CDD" id="cd02152">
    <property type="entry name" value="OAT"/>
    <property type="match status" value="1"/>
</dbReference>
<dbReference type="Pfam" id="PF01960">
    <property type="entry name" value="ArgJ"/>
    <property type="match status" value="1"/>
</dbReference>
<dbReference type="HAMAP" id="MF_01106">
    <property type="entry name" value="ArgJ"/>
    <property type="match status" value="1"/>
</dbReference>
<dbReference type="RefSeq" id="WP_338752998.1">
    <property type="nucleotide sequence ID" value="NZ_CP147404.1"/>
</dbReference>
<comment type="catalytic activity">
    <reaction evidence="6">
        <text>L-glutamate + acetyl-CoA = N-acetyl-L-glutamate + CoA + H(+)</text>
        <dbReference type="Rhea" id="RHEA:24292"/>
        <dbReference type="ChEBI" id="CHEBI:15378"/>
        <dbReference type="ChEBI" id="CHEBI:29985"/>
        <dbReference type="ChEBI" id="CHEBI:44337"/>
        <dbReference type="ChEBI" id="CHEBI:57287"/>
        <dbReference type="ChEBI" id="CHEBI:57288"/>
        <dbReference type="EC" id="2.3.1.1"/>
    </reaction>
</comment>
<keyword evidence="6" id="KW-0963">Cytoplasm</keyword>
<comment type="subunit">
    <text evidence="2 6">Heterotetramer of two alpha and two beta chains.</text>
</comment>
<feature type="site" description="Involved in the stabilization of negative charge on the oxyanion by the formation of the oxyanion hole" evidence="6">
    <location>
        <position position="117"/>
    </location>
</feature>
<feature type="binding site" evidence="6">
    <location>
        <position position="277"/>
    </location>
    <ligand>
        <name>substrate</name>
    </ligand>
</feature>
<dbReference type="PANTHER" id="PTHR23100:SF0">
    <property type="entry name" value="ARGININE BIOSYNTHESIS BIFUNCTIONAL PROTEIN ARGJ, MITOCHONDRIAL"/>
    <property type="match status" value="1"/>
</dbReference>
<keyword evidence="5 6" id="KW-0012">Acyltransferase</keyword>
<keyword evidence="8" id="KW-1185">Reference proteome</keyword>
<evidence type="ECO:0000256" key="5">
    <source>
        <dbReference type="ARBA" id="ARBA00023315"/>
    </source>
</evidence>
<comment type="function">
    <text evidence="6">Catalyzes two activities which are involved in the cyclic version of arginine biosynthesis: the synthesis of N-acetylglutamate from glutamate and acetyl-CoA as the acetyl donor, and of ornithine by transacetylation between N(2)-acetylornithine and glutamate.</text>
</comment>
<feature type="chain" id="PRO_5044922522" description="Arginine biosynthesis bifunctional protein ArgJ beta chain" evidence="6">
    <location>
        <begin position="191"/>
        <end position="404"/>
    </location>
</feature>
<dbReference type="EMBL" id="CP147404">
    <property type="protein sequence ID" value="WXB93608.1"/>
    <property type="molecule type" value="Genomic_DNA"/>
</dbReference>
<protein>
    <recommendedName>
        <fullName evidence="6">Arginine biosynthesis bifunctional protein ArgJ</fullName>
    </recommendedName>
    <domain>
        <recommendedName>
            <fullName evidence="6">Glutamate N-acetyltransferase</fullName>
            <ecNumber evidence="6">2.3.1.35</ecNumber>
        </recommendedName>
        <alternativeName>
            <fullName evidence="6">Ornithine acetyltransferase</fullName>
            <shortName evidence="6">OATase</shortName>
        </alternativeName>
        <alternativeName>
            <fullName evidence="6">Ornithine transacetylase</fullName>
        </alternativeName>
    </domain>
    <domain>
        <recommendedName>
            <fullName evidence="6">Amino-acid acetyltransferase</fullName>
            <ecNumber evidence="6">2.3.1.1</ecNumber>
        </recommendedName>
        <alternativeName>
            <fullName evidence="6">N-acetylglutamate synthase</fullName>
            <shortName evidence="6">AGSase</shortName>
        </alternativeName>
    </domain>
    <component>
        <recommendedName>
            <fullName evidence="6">Arginine biosynthesis bifunctional protein ArgJ alpha chain</fullName>
        </recommendedName>
    </component>
    <component>
        <recommendedName>
            <fullName evidence="6">Arginine biosynthesis bifunctional protein ArgJ beta chain</fullName>
        </recommendedName>
    </component>
</protein>
<sequence length="404" mass="43014">MSAISKIQQGSLISPKGFAATGVNSGVRETRNDLGMIFSEVPAESAAVYTTSHFQAAPIKVTQDSLSVEQKLQAILVNSGCANACTGKQGLQDAYQSRKSLAEKFHLPEHYVAVASTGVIGEHLQMDKIASGIQKLQPASDEASAEQFETAILTTDLATKKCAFEAVIDGQTVTVGGAAKGSGMIHPNMATMLAFITTDALISAEHLQTALRQVTNQTFNQITVDGDTSTNDTVVVMANGLAGNNPLTPDHPQWDTFMAMLKEVSAILAKKIARDGEGATKLVEVEVFGALNDQEAQVAAKEVVGSNLVKTAVFGADANWGRIISAVGYADITVNPETIDIAIGDQTILEQSEVVAYSEEQIIEYFKGETVKISIHLHLGEGHGMAWGCDLSYDYIKINASYRT</sequence>
<dbReference type="Gene3D" id="3.60.70.12">
    <property type="entry name" value="L-amino peptidase D-ALA esterase/amidase"/>
    <property type="match status" value="1"/>
</dbReference>
<accession>A0ABZ2N7C2</accession>
<keyword evidence="4 6" id="KW-0068">Autocatalytic cleavage</keyword>
<dbReference type="GO" id="GO:0004358">
    <property type="term" value="F:L-glutamate N-acetyltransferase activity, acting on acetyl-L-ornithine as donor"/>
    <property type="evidence" value="ECO:0007669"/>
    <property type="project" value="UniProtKB-EC"/>
</dbReference>
<keyword evidence="3 6" id="KW-0808">Transferase</keyword>
<proteinExistence type="inferred from homology"/>
<comment type="similarity">
    <text evidence="1 6">Belongs to the ArgJ family.</text>
</comment>